<dbReference type="AlphaFoldDB" id="A0A2I7SKA0"/>
<dbReference type="Pfam" id="PF13407">
    <property type="entry name" value="Peripla_BP_4"/>
    <property type="match status" value="1"/>
</dbReference>
<feature type="domain" description="HTH lacI-type" evidence="4">
    <location>
        <begin position="2"/>
        <end position="56"/>
    </location>
</feature>
<dbReference type="SUPFAM" id="SSF53822">
    <property type="entry name" value="Periplasmic binding protein-like I"/>
    <property type="match status" value="1"/>
</dbReference>
<dbReference type="Proteomes" id="UP000236592">
    <property type="component" value="Chromosome"/>
</dbReference>
<dbReference type="GO" id="GO:0000976">
    <property type="term" value="F:transcription cis-regulatory region binding"/>
    <property type="evidence" value="ECO:0007669"/>
    <property type="project" value="TreeGrafter"/>
</dbReference>
<keyword evidence="2" id="KW-0238">DNA-binding</keyword>
<dbReference type="Gene3D" id="1.10.260.40">
    <property type="entry name" value="lambda repressor-like DNA-binding domains"/>
    <property type="match status" value="1"/>
</dbReference>
<evidence type="ECO:0000256" key="2">
    <source>
        <dbReference type="ARBA" id="ARBA00023125"/>
    </source>
</evidence>
<dbReference type="SMART" id="SM00354">
    <property type="entry name" value="HTH_LACI"/>
    <property type="match status" value="1"/>
</dbReference>
<dbReference type="PANTHER" id="PTHR30146:SF144">
    <property type="entry name" value="LACI-FAMILY TRANSCRIPTION REGULATOR"/>
    <property type="match status" value="1"/>
</dbReference>
<reference evidence="6" key="1">
    <citation type="submission" date="2018-01" db="EMBL/GenBank/DDBJ databases">
        <title>Complete genome of Tamlana sp. UJ94.</title>
        <authorList>
            <person name="Jung J."/>
            <person name="Chung D."/>
            <person name="Bae S.S."/>
            <person name="Baek K."/>
        </authorList>
    </citation>
    <scope>NUCLEOTIDE SEQUENCE [LARGE SCALE GENOMIC DNA]</scope>
    <source>
        <strain evidence="6">UJ94</strain>
    </source>
</reference>
<dbReference type="SUPFAM" id="SSF47413">
    <property type="entry name" value="lambda repressor-like DNA-binding domains"/>
    <property type="match status" value="1"/>
</dbReference>
<evidence type="ECO:0000256" key="1">
    <source>
        <dbReference type="ARBA" id="ARBA00023015"/>
    </source>
</evidence>
<dbReference type="InterPro" id="IPR010982">
    <property type="entry name" value="Lambda_DNA-bd_dom_sf"/>
</dbReference>
<dbReference type="Pfam" id="PF00356">
    <property type="entry name" value="LacI"/>
    <property type="match status" value="1"/>
</dbReference>
<organism evidence="5 6">
    <name type="scientific">Pseudotamlana carrageenivorans</name>
    <dbReference type="NCBI Taxonomy" id="2069432"/>
    <lineage>
        <taxon>Bacteria</taxon>
        <taxon>Pseudomonadati</taxon>
        <taxon>Bacteroidota</taxon>
        <taxon>Flavobacteriia</taxon>
        <taxon>Flavobacteriales</taxon>
        <taxon>Flavobacteriaceae</taxon>
        <taxon>Pseudotamlana</taxon>
    </lineage>
</organism>
<dbReference type="EMBL" id="CP025938">
    <property type="protein sequence ID" value="AUS06336.1"/>
    <property type="molecule type" value="Genomic_DNA"/>
</dbReference>
<evidence type="ECO:0000256" key="3">
    <source>
        <dbReference type="ARBA" id="ARBA00023163"/>
    </source>
</evidence>
<dbReference type="InterPro" id="IPR028082">
    <property type="entry name" value="Peripla_BP_I"/>
</dbReference>
<keyword evidence="6" id="KW-1185">Reference proteome</keyword>
<gene>
    <name evidence="5" type="ORF">C1A40_13170</name>
</gene>
<proteinExistence type="predicted"/>
<accession>A0A2I7SKA0</accession>
<evidence type="ECO:0000313" key="6">
    <source>
        <dbReference type="Proteomes" id="UP000236592"/>
    </source>
</evidence>
<evidence type="ECO:0000259" key="4">
    <source>
        <dbReference type="PROSITE" id="PS50932"/>
    </source>
</evidence>
<dbReference type="KEGG" id="taj:C1A40_13170"/>
<dbReference type="InterPro" id="IPR000843">
    <property type="entry name" value="HTH_LacI"/>
</dbReference>
<dbReference type="InterPro" id="IPR025997">
    <property type="entry name" value="SBP_2_dom"/>
</dbReference>
<dbReference type="PROSITE" id="PS00356">
    <property type="entry name" value="HTH_LACI_1"/>
    <property type="match status" value="1"/>
</dbReference>
<evidence type="ECO:0000313" key="5">
    <source>
        <dbReference type="EMBL" id="AUS06336.1"/>
    </source>
</evidence>
<dbReference type="CDD" id="cd01392">
    <property type="entry name" value="HTH_LacI"/>
    <property type="match status" value="1"/>
</dbReference>
<sequence length="360" mass="40715">MIRIKDIAQEAQVSEGTVDRVLHNRGGVSKKTEAKVKKILERHNYSINPVASALALKNKHTIAVLIPEHNDTDAFWKSPYLGILKAIEDVKSLGIHVQCFTFNQYQPSSYFESFQVLLESQPTAVIFAPMFLEETQKIVQQLDTVQIPYIFLNIDIEGFNNLAYIGQDSYTSGYIAGKLMHMGLAPKSDILIIQARDYIGDNNAIAKRIQGFHDYFKQHHINTGITALKIESLNDSNQTKAQLNQILKTIPALAGIFIPSSRTSAVIDCFQESGYENFKIIGFDNTPQNMTYLKQDAVSFLISQKPFEQGYEAIRIMTDFLIKGKTPNEKIYLPIDILIKENVMYNDMNQAMYEGTLTNE</sequence>
<dbReference type="PANTHER" id="PTHR30146">
    <property type="entry name" value="LACI-RELATED TRANSCRIPTIONAL REPRESSOR"/>
    <property type="match status" value="1"/>
</dbReference>
<dbReference type="Gene3D" id="3.40.50.2300">
    <property type="match status" value="2"/>
</dbReference>
<protein>
    <recommendedName>
        <fullName evidence="4">HTH lacI-type domain-containing protein</fullName>
    </recommendedName>
</protein>
<dbReference type="GO" id="GO:0003700">
    <property type="term" value="F:DNA-binding transcription factor activity"/>
    <property type="evidence" value="ECO:0007669"/>
    <property type="project" value="TreeGrafter"/>
</dbReference>
<dbReference type="PROSITE" id="PS50932">
    <property type="entry name" value="HTH_LACI_2"/>
    <property type="match status" value="1"/>
</dbReference>
<dbReference type="RefSeq" id="WP_102996291.1">
    <property type="nucleotide sequence ID" value="NZ_CP025938.1"/>
</dbReference>
<name>A0A2I7SKA0_9FLAO</name>
<dbReference type="CDD" id="cd06307">
    <property type="entry name" value="PBP1_sugar_binding"/>
    <property type="match status" value="1"/>
</dbReference>
<keyword evidence="3" id="KW-0804">Transcription</keyword>
<keyword evidence="1" id="KW-0805">Transcription regulation</keyword>
<dbReference type="OrthoDB" id="628703at2"/>